<protein>
    <recommendedName>
        <fullName evidence="2">Terminase large subunit gp17-like C-terminal domain-containing protein</fullName>
    </recommendedName>
</protein>
<feature type="domain" description="Terminase large subunit gp17-like C-terminal" evidence="2">
    <location>
        <begin position="299"/>
        <end position="451"/>
    </location>
</feature>
<feature type="non-terminal residue" evidence="3">
    <location>
        <position position="1"/>
    </location>
</feature>
<name>A0A0F9F5F8_9ZZZZ</name>
<comment type="caution">
    <text evidence="3">The sequence shown here is derived from an EMBL/GenBank/DDBJ whole genome shotgun (WGS) entry which is preliminary data.</text>
</comment>
<dbReference type="InterPro" id="IPR035421">
    <property type="entry name" value="Terminase_6C"/>
</dbReference>
<accession>A0A0F9F5F8</accession>
<evidence type="ECO:0000256" key="1">
    <source>
        <dbReference type="ARBA" id="ARBA00022612"/>
    </source>
</evidence>
<sequence>YLGWEVQPFHWAGLECYLKNMRSMWLAPRGSGKSTCAIMVCAWLAISEPRFRLPDLQDLFPDAPRTIDPSNIRIALTTNSSEKAKELHAQVRGILEHGSIRLVYQMDLRGARWKDHASTTSLRDMQLREGTFTALGLGSKVTGGHYDVVLLDDWVTEDSARTEAQRNKLVQFWARTVKPTCEPWARVMGAGTRYHPKDFYQNVWDWVEAGLWQKMLHHRALIEVGEGKFKSYWPSAYSVEQLLAIREEVGSMAFETQYQNEINLMMGDFFDQEWLSHFYVWDELPSSVRTACMAHCIMTLDPAIKAGKRNDYSVFTILCYAAPNFYVRKVVRGQWTEEQMKAMAVLLCKEFRPRQFGVEVVGGMEFLVQSMRRMPQLPRVIALRPMQYRGKDKVGRASHVRQFFEQGRVRLPEPDGSNGIGRLIEECMAFPGASNVPGWDDCVDSLVWGLLLVTRARNRLVKLRR</sequence>
<dbReference type="EMBL" id="LAZR01024873">
    <property type="protein sequence ID" value="KKL73726.1"/>
    <property type="molecule type" value="Genomic_DNA"/>
</dbReference>
<gene>
    <name evidence="3" type="ORF">LCGC14_2072000</name>
</gene>
<dbReference type="InterPro" id="IPR027417">
    <property type="entry name" value="P-loop_NTPase"/>
</dbReference>
<dbReference type="Pfam" id="PF17289">
    <property type="entry name" value="Terminase_6C"/>
    <property type="match status" value="1"/>
</dbReference>
<organism evidence="3">
    <name type="scientific">marine sediment metagenome</name>
    <dbReference type="NCBI Taxonomy" id="412755"/>
    <lineage>
        <taxon>unclassified sequences</taxon>
        <taxon>metagenomes</taxon>
        <taxon>ecological metagenomes</taxon>
    </lineage>
</organism>
<dbReference type="Gene3D" id="3.30.420.240">
    <property type="match status" value="1"/>
</dbReference>
<dbReference type="Gene3D" id="3.40.50.300">
    <property type="entry name" value="P-loop containing nucleotide triphosphate hydrolases"/>
    <property type="match status" value="1"/>
</dbReference>
<proteinExistence type="predicted"/>
<evidence type="ECO:0000313" key="3">
    <source>
        <dbReference type="EMBL" id="KKL73726.1"/>
    </source>
</evidence>
<keyword evidence="1" id="KW-1188">Viral release from host cell</keyword>
<dbReference type="AlphaFoldDB" id="A0A0F9F5F8"/>
<evidence type="ECO:0000259" key="2">
    <source>
        <dbReference type="Pfam" id="PF17289"/>
    </source>
</evidence>
<reference evidence="3" key="1">
    <citation type="journal article" date="2015" name="Nature">
        <title>Complex archaea that bridge the gap between prokaryotes and eukaryotes.</title>
        <authorList>
            <person name="Spang A."/>
            <person name="Saw J.H."/>
            <person name="Jorgensen S.L."/>
            <person name="Zaremba-Niedzwiedzka K."/>
            <person name="Martijn J."/>
            <person name="Lind A.E."/>
            <person name="van Eijk R."/>
            <person name="Schleper C."/>
            <person name="Guy L."/>
            <person name="Ettema T.J."/>
        </authorList>
    </citation>
    <scope>NUCLEOTIDE SEQUENCE</scope>
</reference>